<dbReference type="NCBIfam" id="TIGR01557">
    <property type="entry name" value="myb_SHAQKYF"/>
    <property type="match status" value="1"/>
</dbReference>
<dbReference type="PANTHER" id="PTHR31314">
    <property type="entry name" value="MYB FAMILY TRANSCRIPTION FACTOR PHL7-LIKE"/>
    <property type="match status" value="1"/>
</dbReference>
<dbReference type="OrthoDB" id="551907at2759"/>
<dbReference type="InterPro" id="IPR017930">
    <property type="entry name" value="Myb_dom"/>
</dbReference>
<dbReference type="HOGENOM" id="CLU_062113_0_0_1"/>
<dbReference type="PANTHER" id="PTHR31314:SF188">
    <property type="entry name" value="TRANSCRIPTION FACTOR KAN2 ISOFORM X1-RELATED"/>
    <property type="match status" value="1"/>
</dbReference>
<sequence length="291" mass="31404">MGGGKKEAVRQYVRSKVPRMKWTAELHGRFLKAIEWLGGQDYATPKLVLQLMGVNGLTISHVKSHLQMLRLTCARTGTGMKEIQPQLQRKHSCGADEKGPKAFMCPPLERTRTGTEATSKGMQGSQGISEMRTPGTQYCIDDYMPALAMERRIKEEGLRWQRDTATAASSLQTVGCLEQGSGDFKIIKPEARHPGPPVVTKQGHKANNVNGCFLFSSAASTDDQDGTPEQCSLSLSLGQYPKCFRSVSSSPSEGSCIISSSPRSSGDCYGHSACSNAPGVNLELSLSICGS</sequence>
<reference evidence="7" key="2">
    <citation type="submission" date="2017-06" db="EMBL/GenBank/DDBJ databases">
        <title>WGS assembly of Brachypodium distachyon.</title>
        <authorList>
            <consortium name="The International Brachypodium Initiative"/>
            <person name="Lucas S."/>
            <person name="Harmon-Smith M."/>
            <person name="Lail K."/>
            <person name="Tice H."/>
            <person name="Grimwood J."/>
            <person name="Bruce D."/>
            <person name="Barry K."/>
            <person name="Shu S."/>
            <person name="Lindquist E."/>
            <person name="Wang M."/>
            <person name="Pitluck S."/>
            <person name="Vogel J.P."/>
            <person name="Garvin D.F."/>
            <person name="Mockler T.C."/>
            <person name="Schmutz J."/>
            <person name="Rokhsar D."/>
            <person name="Bevan M.W."/>
        </authorList>
    </citation>
    <scope>NUCLEOTIDE SEQUENCE</scope>
    <source>
        <strain evidence="7">Bd21</strain>
    </source>
</reference>
<dbReference type="eggNOG" id="ENOG502RM8S">
    <property type="taxonomic scope" value="Eukaryota"/>
</dbReference>
<dbReference type="PROSITE" id="PS51294">
    <property type="entry name" value="HTH_MYB"/>
    <property type="match status" value="1"/>
</dbReference>
<evidence type="ECO:0000313" key="7">
    <source>
        <dbReference type="EMBL" id="KQJ84085.1"/>
    </source>
</evidence>
<dbReference type="RefSeq" id="XP_010240272.1">
    <property type="nucleotide sequence ID" value="XM_010241970.3"/>
</dbReference>
<dbReference type="GO" id="GO:0010629">
    <property type="term" value="P:negative regulation of gene expression"/>
    <property type="evidence" value="ECO:0007669"/>
    <property type="project" value="EnsemblPlants"/>
</dbReference>
<gene>
    <name evidence="8" type="primary">LOC100827236</name>
    <name evidence="7" type="ORF">BRADI_5g18590v3</name>
</gene>
<dbReference type="GO" id="GO:0003700">
    <property type="term" value="F:DNA-binding transcription factor activity"/>
    <property type="evidence" value="ECO:0007669"/>
    <property type="project" value="InterPro"/>
</dbReference>
<organism evidence="8">
    <name type="scientific">Brachypodium distachyon</name>
    <name type="common">Purple false brome</name>
    <name type="synonym">Trachynia distachya</name>
    <dbReference type="NCBI Taxonomy" id="15368"/>
    <lineage>
        <taxon>Eukaryota</taxon>
        <taxon>Viridiplantae</taxon>
        <taxon>Streptophyta</taxon>
        <taxon>Embryophyta</taxon>
        <taxon>Tracheophyta</taxon>
        <taxon>Spermatophyta</taxon>
        <taxon>Magnoliopsida</taxon>
        <taxon>Liliopsida</taxon>
        <taxon>Poales</taxon>
        <taxon>Poaceae</taxon>
        <taxon>BOP clade</taxon>
        <taxon>Pooideae</taxon>
        <taxon>Stipodae</taxon>
        <taxon>Brachypodieae</taxon>
        <taxon>Brachypodium</taxon>
    </lineage>
</organism>
<dbReference type="GeneID" id="100827236"/>
<evidence type="ECO:0000313" key="9">
    <source>
        <dbReference type="Proteomes" id="UP000008810"/>
    </source>
</evidence>
<dbReference type="KEGG" id="bdi:100827236"/>
<dbReference type="EMBL" id="CM000884">
    <property type="protein sequence ID" value="KQJ84085.1"/>
    <property type="molecule type" value="Genomic_DNA"/>
</dbReference>
<evidence type="ECO:0000313" key="8">
    <source>
        <dbReference type="EnsemblPlants" id="KQJ84085"/>
    </source>
</evidence>
<reference evidence="8" key="3">
    <citation type="submission" date="2018-08" db="UniProtKB">
        <authorList>
            <consortium name="EnsemblPlants"/>
        </authorList>
    </citation>
    <scope>IDENTIFICATION</scope>
    <source>
        <strain evidence="8">cv. Bd21</strain>
    </source>
</reference>
<dbReference type="GO" id="GO:0003677">
    <property type="term" value="F:DNA binding"/>
    <property type="evidence" value="ECO:0007669"/>
    <property type="project" value="UniProtKB-KW"/>
</dbReference>
<dbReference type="Gene3D" id="1.10.10.60">
    <property type="entry name" value="Homeodomain-like"/>
    <property type="match status" value="1"/>
</dbReference>
<proteinExistence type="predicted"/>
<keyword evidence="9" id="KW-1185">Reference proteome</keyword>
<protein>
    <recommendedName>
        <fullName evidence="6">HTH myb-type domain-containing protein</fullName>
    </recommendedName>
</protein>
<evidence type="ECO:0000256" key="2">
    <source>
        <dbReference type="ARBA" id="ARBA00023125"/>
    </source>
</evidence>
<accession>I1J0P1</accession>
<evidence type="ECO:0000256" key="1">
    <source>
        <dbReference type="ARBA" id="ARBA00023015"/>
    </source>
</evidence>
<dbReference type="FunCoup" id="I1J0P1">
    <property type="interactions" value="56"/>
</dbReference>
<evidence type="ECO:0000259" key="6">
    <source>
        <dbReference type="PROSITE" id="PS51294"/>
    </source>
</evidence>
<dbReference type="InterPro" id="IPR006447">
    <property type="entry name" value="Myb_dom_plants"/>
</dbReference>
<dbReference type="EnsemblPlants" id="KQJ84085">
    <property type="protein sequence ID" value="KQJ84085"/>
    <property type="gene ID" value="BRADI_5g18590v3"/>
</dbReference>
<dbReference type="Gramene" id="KQJ84085">
    <property type="protein sequence ID" value="KQJ84085"/>
    <property type="gene ID" value="BRADI_5g18590v3"/>
</dbReference>
<dbReference type="AlphaFoldDB" id="I1J0P1"/>
<feature type="domain" description="HTH myb-type" evidence="6">
    <location>
        <begin position="14"/>
        <end position="74"/>
    </location>
</feature>
<dbReference type="Proteomes" id="UP000008810">
    <property type="component" value="Chromosome 5"/>
</dbReference>
<keyword evidence="3" id="KW-0804">Transcription</keyword>
<keyword evidence="4" id="KW-0539">Nucleus</keyword>
<dbReference type="InterPro" id="IPR001005">
    <property type="entry name" value="SANT/Myb"/>
</dbReference>
<evidence type="ECO:0000256" key="4">
    <source>
        <dbReference type="ARBA" id="ARBA00023242"/>
    </source>
</evidence>
<keyword evidence="1" id="KW-0805">Transcription regulation</keyword>
<dbReference type="InterPro" id="IPR009057">
    <property type="entry name" value="Homeodomain-like_sf"/>
</dbReference>
<reference evidence="7 8" key="1">
    <citation type="journal article" date="2010" name="Nature">
        <title>Genome sequencing and analysis of the model grass Brachypodium distachyon.</title>
        <authorList>
            <consortium name="International Brachypodium Initiative"/>
        </authorList>
    </citation>
    <scope>NUCLEOTIDE SEQUENCE [LARGE SCALE GENOMIC DNA]</scope>
    <source>
        <strain evidence="7 8">Bd21</strain>
    </source>
</reference>
<evidence type="ECO:0000256" key="3">
    <source>
        <dbReference type="ARBA" id="ARBA00023163"/>
    </source>
</evidence>
<evidence type="ECO:0000256" key="5">
    <source>
        <dbReference type="SAM" id="MobiDB-lite"/>
    </source>
</evidence>
<keyword evidence="2" id="KW-0238">DNA-binding</keyword>
<feature type="compositionally biased region" description="Polar residues" evidence="5">
    <location>
        <begin position="114"/>
        <end position="128"/>
    </location>
</feature>
<dbReference type="SUPFAM" id="SSF46689">
    <property type="entry name" value="Homeodomain-like"/>
    <property type="match status" value="1"/>
</dbReference>
<dbReference type="GO" id="GO:0010582">
    <property type="term" value="P:floral meristem determinacy"/>
    <property type="evidence" value="ECO:0007669"/>
    <property type="project" value="EnsemblPlants"/>
</dbReference>
<dbReference type="GO" id="GO:0005634">
    <property type="term" value="C:nucleus"/>
    <property type="evidence" value="ECO:0007669"/>
    <property type="project" value="EnsemblPlants"/>
</dbReference>
<dbReference type="Pfam" id="PF00249">
    <property type="entry name" value="Myb_DNA-binding"/>
    <property type="match status" value="1"/>
</dbReference>
<feature type="region of interest" description="Disordered" evidence="5">
    <location>
        <begin position="91"/>
        <end position="131"/>
    </location>
</feature>
<dbReference type="OMA" id="CLGGEHK"/>
<name>I1J0P1_BRADI</name>
<dbReference type="InterPro" id="IPR046955">
    <property type="entry name" value="PHR1-like"/>
</dbReference>